<gene>
    <name evidence="1" type="ORF">BDQ12DRAFT_684928</name>
</gene>
<dbReference type="Proteomes" id="UP000308652">
    <property type="component" value="Unassembled WGS sequence"/>
</dbReference>
<sequence>MVGCRARAEESLCTACVIKRSAPPIMYTQFQPSLHLNPTRIRQIRILLSLLFVLKSTAAQVCGVKQSRQPTM</sequence>
<evidence type="ECO:0000313" key="1">
    <source>
        <dbReference type="EMBL" id="TFK37587.1"/>
    </source>
</evidence>
<reference evidence="1 2" key="1">
    <citation type="journal article" date="2019" name="Nat. Ecol. Evol.">
        <title>Megaphylogeny resolves global patterns of mushroom evolution.</title>
        <authorList>
            <person name="Varga T."/>
            <person name="Krizsan K."/>
            <person name="Foldi C."/>
            <person name="Dima B."/>
            <person name="Sanchez-Garcia M."/>
            <person name="Sanchez-Ramirez S."/>
            <person name="Szollosi G.J."/>
            <person name="Szarkandi J.G."/>
            <person name="Papp V."/>
            <person name="Albert L."/>
            <person name="Andreopoulos W."/>
            <person name="Angelini C."/>
            <person name="Antonin V."/>
            <person name="Barry K.W."/>
            <person name="Bougher N.L."/>
            <person name="Buchanan P."/>
            <person name="Buyck B."/>
            <person name="Bense V."/>
            <person name="Catcheside P."/>
            <person name="Chovatia M."/>
            <person name="Cooper J."/>
            <person name="Damon W."/>
            <person name="Desjardin D."/>
            <person name="Finy P."/>
            <person name="Geml J."/>
            <person name="Haridas S."/>
            <person name="Hughes K."/>
            <person name="Justo A."/>
            <person name="Karasinski D."/>
            <person name="Kautmanova I."/>
            <person name="Kiss B."/>
            <person name="Kocsube S."/>
            <person name="Kotiranta H."/>
            <person name="LaButti K.M."/>
            <person name="Lechner B.E."/>
            <person name="Liimatainen K."/>
            <person name="Lipzen A."/>
            <person name="Lukacs Z."/>
            <person name="Mihaltcheva S."/>
            <person name="Morgado L.N."/>
            <person name="Niskanen T."/>
            <person name="Noordeloos M.E."/>
            <person name="Ohm R.A."/>
            <person name="Ortiz-Santana B."/>
            <person name="Ovrebo C."/>
            <person name="Racz N."/>
            <person name="Riley R."/>
            <person name="Savchenko A."/>
            <person name="Shiryaev A."/>
            <person name="Soop K."/>
            <person name="Spirin V."/>
            <person name="Szebenyi C."/>
            <person name="Tomsovsky M."/>
            <person name="Tulloss R.E."/>
            <person name="Uehling J."/>
            <person name="Grigoriev I.V."/>
            <person name="Vagvolgyi C."/>
            <person name="Papp T."/>
            <person name="Martin F.M."/>
            <person name="Miettinen O."/>
            <person name="Hibbett D.S."/>
            <person name="Nagy L.G."/>
        </authorList>
    </citation>
    <scope>NUCLEOTIDE SEQUENCE [LARGE SCALE GENOMIC DNA]</scope>
    <source>
        <strain evidence="1 2">CBS 166.37</strain>
    </source>
</reference>
<organism evidence="1 2">
    <name type="scientific">Crucibulum laeve</name>
    <dbReference type="NCBI Taxonomy" id="68775"/>
    <lineage>
        <taxon>Eukaryota</taxon>
        <taxon>Fungi</taxon>
        <taxon>Dikarya</taxon>
        <taxon>Basidiomycota</taxon>
        <taxon>Agaricomycotina</taxon>
        <taxon>Agaricomycetes</taxon>
        <taxon>Agaricomycetidae</taxon>
        <taxon>Agaricales</taxon>
        <taxon>Agaricineae</taxon>
        <taxon>Nidulariaceae</taxon>
        <taxon>Crucibulum</taxon>
    </lineage>
</organism>
<keyword evidence="2" id="KW-1185">Reference proteome</keyword>
<name>A0A5C3LYE5_9AGAR</name>
<protein>
    <submittedName>
        <fullName evidence="1">Uncharacterized protein</fullName>
    </submittedName>
</protein>
<dbReference type="EMBL" id="ML213607">
    <property type="protein sequence ID" value="TFK37587.1"/>
    <property type="molecule type" value="Genomic_DNA"/>
</dbReference>
<evidence type="ECO:0000313" key="2">
    <source>
        <dbReference type="Proteomes" id="UP000308652"/>
    </source>
</evidence>
<dbReference type="AlphaFoldDB" id="A0A5C3LYE5"/>
<proteinExistence type="predicted"/>
<accession>A0A5C3LYE5</accession>